<evidence type="ECO:0000313" key="3">
    <source>
        <dbReference type="Proteomes" id="UP001432128"/>
    </source>
</evidence>
<dbReference type="Pfam" id="PF12005">
    <property type="entry name" value="DUF3499"/>
    <property type="match status" value="1"/>
</dbReference>
<organism evidence="2 3">
    <name type="scientific">Williamsia herbipolensis</name>
    <dbReference type="NCBI Taxonomy" id="1603258"/>
    <lineage>
        <taxon>Bacteria</taxon>
        <taxon>Bacillati</taxon>
        <taxon>Actinomycetota</taxon>
        <taxon>Actinomycetes</taxon>
        <taxon>Mycobacteriales</taxon>
        <taxon>Nocardiaceae</taxon>
        <taxon>Williamsia</taxon>
    </lineage>
</organism>
<feature type="region of interest" description="Disordered" evidence="1">
    <location>
        <begin position="90"/>
        <end position="151"/>
    </location>
</feature>
<dbReference type="InterPro" id="IPR021888">
    <property type="entry name" value="DUF3499"/>
</dbReference>
<dbReference type="KEGG" id="whr:OG579_05870"/>
<evidence type="ECO:0000256" key="1">
    <source>
        <dbReference type="SAM" id="MobiDB-lite"/>
    </source>
</evidence>
<dbReference type="RefSeq" id="WP_328858420.1">
    <property type="nucleotide sequence ID" value="NZ_CP108021.1"/>
</dbReference>
<dbReference type="Proteomes" id="UP001432128">
    <property type="component" value="Chromosome"/>
</dbReference>
<accession>A0AAU4K5T5</accession>
<name>A0AAU4K5T5_9NOCA</name>
<feature type="compositionally biased region" description="Basic residues" evidence="1">
    <location>
        <begin position="133"/>
        <end position="143"/>
    </location>
</feature>
<gene>
    <name evidence="2" type="ORF">OG579_05870</name>
</gene>
<protein>
    <submittedName>
        <fullName evidence="2">DUF3499 domain-containing protein</fullName>
    </submittedName>
</protein>
<evidence type="ECO:0000313" key="2">
    <source>
        <dbReference type="EMBL" id="WUM21322.1"/>
    </source>
</evidence>
<proteinExistence type="predicted"/>
<sequence>MRLPRQCSRPGCAQPAVATLTFVYAESVAVVGPLASTDEPHSWDLCDDHASRITVPRGWEMMRSAGGWATPAADEDDLTALAEAVREAGGLRAAGSSSESIRSWSPFVGSSTTAAGSPGSTHTGSAGTGTPRSRPRPGRRGHLRVLPDPID</sequence>
<dbReference type="EMBL" id="CP108021">
    <property type="protein sequence ID" value="WUM21322.1"/>
    <property type="molecule type" value="Genomic_DNA"/>
</dbReference>
<feature type="compositionally biased region" description="Low complexity" evidence="1">
    <location>
        <begin position="109"/>
        <end position="132"/>
    </location>
</feature>
<keyword evidence="3" id="KW-1185">Reference proteome</keyword>
<reference evidence="2 3" key="1">
    <citation type="submission" date="2022-10" db="EMBL/GenBank/DDBJ databases">
        <title>The complete genomes of actinobacterial strains from the NBC collection.</title>
        <authorList>
            <person name="Joergensen T.S."/>
            <person name="Alvarez Arevalo M."/>
            <person name="Sterndorff E.B."/>
            <person name="Faurdal D."/>
            <person name="Vuksanovic O."/>
            <person name="Mourched A.-S."/>
            <person name="Charusanti P."/>
            <person name="Shaw S."/>
            <person name="Blin K."/>
            <person name="Weber T."/>
        </authorList>
    </citation>
    <scope>NUCLEOTIDE SEQUENCE [LARGE SCALE GENOMIC DNA]</scope>
    <source>
        <strain evidence="2 3">NBC_00319</strain>
    </source>
</reference>
<dbReference type="AlphaFoldDB" id="A0AAU4K5T5"/>